<keyword evidence="3" id="KW-1185">Reference proteome</keyword>
<feature type="compositionally biased region" description="Polar residues" evidence="1">
    <location>
        <begin position="278"/>
        <end position="290"/>
    </location>
</feature>
<sequence>MKGKPVDQLVYDYMFPRPKPTDPQNFQALLQRSLIPEVRQETHAFYGHLDTQEAKYPGLDYAHPTHRIRLSRWTWHRRLFRALDGLGLTPSEIAALTKWEGTKWAKEKFEKEQGIIIRDTAADGFPDWADPIDRQPAQPSQQRLHTVSIPSLTSNESMAAEESDEELESVGVALNNRLRAQAARREAGETSVVLDEEWEQWLKNAIETGELALLTERMTDDMFRRTNSSSLIPAALVPAGMLNLARAGQWSDIPEFLQPMLRRTLEAEISGRREEARTSATRSTLQSTSDPTRDILTGNLVRFGVPWPRRTYSDLRLPVGETAANQRTAETSGA</sequence>
<comment type="caution">
    <text evidence="2">The sequence shown here is derived from an EMBL/GenBank/DDBJ whole genome shotgun (WGS) entry which is preliminary data.</text>
</comment>
<feature type="region of interest" description="Disordered" evidence="1">
    <location>
        <begin position="270"/>
        <end position="293"/>
    </location>
</feature>
<evidence type="ECO:0000256" key="1">
    <source>
        <dbReference type="SAM" id="MobiDB-lite"/>
    </source>
</evidence>
<accession>A0ABR0SK54</accession>
<name>A0ABR0SK54_9HYPO</name>
<evidence type="ECO:0000313" key="2">
    <source>
        <dbReference type="EMBL" id="KAK5992531.1"/>
    </source>
</evidence>
<dbReference type="EMBL" id="JAVFKD010000012">
    <property type="protein sequence ID" value="KAK5992531.1"/>
    <property type="molecule type" value="Genomic_DNA"/>
</dbReference>
<protein>
    <submittedName>
        <fullName evidence="2">Uncharacterized protein</fullName>
    </submittedName>
</protein>
<organism evidence="2 3">
    <name type="scientific">Cladobotryum mycophilum</name>
    <dbReference type="NCBI Taxonomy" id="491253"/>
    <lineage>
        <taxon>Eukaryota</taxon>
        <taxon>Fungi</taxon>
        <taxon>Dikarya</taxon>
        <taxon>Ascomycota</taxon>
        <taxon>Pezizomycotina</taxon>
        <taxon>Sordariomycetes</taxon>
        <taxon>Hypocreomycetidae</taxon>
        <taxon>Hypocreales</taxon>
        <taxon>Hypocreaceae</taxon>
        <taxon>Cladobotryum</taxon>
    </lineage>
</organism>
<evidence type="ECO:0000313" key="3">
    <source>
        <dbReference type="Proteomes" id="UP001338125"/>
    </source>
</evidence>
<reference evidence="2 3" key="1">
    <citation type="submission" date="2024-01" db="EMBL/GenBank/DDBJ databases">
        <title>Complete genome of Cladobotryum mycophilum ATHUM6906.</title>
        <authorList>
            <person name="Christinaki A.C."/>
            <person name="Myridakis A.I."/>
            <person name="Kouvelis V.N."/>
        </authorList>
    </citation>
    <scope>NUCLEOTIDE SEQUENCE [LARGE SCALE GENOMIC DNA]</scope>
    <source>
        <strain evidence="2 3">ATHUM6906</strain>
    </source>
</reference>
<gene>
    <name evidence="2" type="ORF">PT974_05942</name>
</gene>
<proteinExistence type="predicted"/>
<dbReference type="Proteomes" id="UP001338125">
    <property type="component" value="Unassembled WGS sequence"/>
</dbReference>